<reference evidence="2" key="1">
    <citation type="journal article" date="2017" name="Nature">
        <title>Asgard archaea illuminate the origin of eukaryotic cellular complexity.</title>
        <authorList>
            <person name="Zaremba-Niedzwiedzka K."/>
            <person name="Caceres E.F."/>
            <person name="Saw J.H."/>
            <person name="Backstrom D."/>
            <person name="Juzokaite L."/>
            <person name="Vancaester E."/>
            <person name="Seitz K.W."/>
            <person name="Anantharaman K."/>
            <person name="Starnawski P."/>
            <person name="Kjeldsen K.U."/>
            <person name="Scott M.B."/>
            <person name="Nunoura T."/>
            <person name="Banfield J.F."/>
            <person name="Schramm A."/>
            <person name="Baker B.J."/>
            <person name="Spang A."/>
            <person name="Ettema T.J.G."/>
        </authorList>
    </citation>
    <scope>NUCLEOTIDE SEQUENCE</scope>
    <source>
        <strain evidence="2">LCB_4</strain>
    </source>
</reference>
<organism evidence="2 3">
    <name type="scientific">Odinarchaeota yellowstonii (strain LCB_4)</name>
    <dbReference type="NCBI Taxonomy" id="1841599"/>
    <lineage>
        <taxon>Archaea</taxon>
        <taxon>Promethearchaeati</taxon>
        <taxon>Candidatus Odinarchaeota</taxon>
        <taxon>Candidatus Odinarchaeia</taxon>
        <taxon>Candidatus Odinarchaeales</taxon>
        <taxon>Candidatus Odinarchaeaceae</taxon>
        <taxon>Candidatus Odinarchaeum</taxon>
    </lineage>
</organism>
<evidence type="ECO:0000259" key="1">
    <source>
        <dbReference type="SMART" id="SM00960"/>
    </source>
</evidence>
<feature type="domain" description="Roadblock/LAMTOR2" evidence="1">
    <location>
        <begin position="13"/>
        <end position="101"/>
    </location>
</feature>
<reference evidence="2" key="2">
    <citation type="journal article" date="2022" name="Nat. Microbiol.">
        <title>A closed Candidatus Odinarchaeum chromosome exposes Asgard archaeal viruses.</title>
        <authorList>
            <person name="Tamarit D."/>
            <person name="Caceres E.F."/>
            <person name="Krupovic M."/>
            <person name="Nijland R."/>
            <person name="Eme L."/>
            <person name="Robinson N.P."/>
            <person name="Ettema T.J.G."/>
        </authorList>
    </citation>
    <scope>NUCLEOTIDE SEQUENCE</scope>
    <source>
        <strain evidence="2">LCB_4</strain>
    </source>
</reference>
<evidence type="ECO:0000313" key="2">
    <source>
        <dbReference type="EMBL" id="WEU39882.1"/>
    </source>
</evidence>
<name>A0AAF0IBE7_ODILC</name>
<protein>
    <submittedName>
        <fullName evidence="2">Roadblock/LC7 domain-containing protein</fullName>
    </submittedName>
</protein>
<dbReference type="KEGG" id="oyw:OdinLCB4_005280"/>
<dbReference type="SMART" id="SM00960">
    <property type="entry name" value="Robl_LC7"/>
    <property type="match status" value="1"/>
</dbReference>
<dbReference type="AlphaFoldDB" id="A0AAF0IBE7"/>
<accession>A0AAF0IBE7</accession>
<sequence length="131" mass="13893">MASGISKDKATALAKHLSEIAMKTDLEALAVVTREGVRLAFKVVGSKQVDPDLMSAISAAMLHVGESAVEKMGLKELWEVIITGEEGYIVLSGAGKLVLIGAGSSLKTLTTTVSVFRSYSRRIADLFPLND</sequence>
<evidence type="ECO:0000313" key="3">
    <source>
        <dbReference type="Proteomes" id="UP000186851"/>
    </source>
</evidence>
<dbReference type="Gene3D" id="3.30.450.30">
    <property type="entry name" value="Dynein light chain 2a, cytoplasmic"/>
    <property type="match status" value="1"/>
</dbReference>
<dbReference type="Pfam" id="PF03259">
    <property type="entry name" value="Robl_LC7"/>
    <property type="match status" value="1"/>
</dbReference>
<dbReference type="InterPro" id="IPR004942">
    <property type="entry name" value="Roadblock/LAMTOR2_dom"/>
</dbReference>
<gene>
    <name evidence="2" type="ORF">OdinLCB4_005280</name>
</gene>
<dbReference type="Proteomes" id="UP000186851">
    <property type="component" value="Chromosome"/>
</dbReference>
<dbReference type="SUPFAM" id="SSF103196">
    <property type="entry name" value="Roadblock/LC7 domain"/>
    <property type="match status" value="1"/>
</dbReference>
<proteinExistence type="predicted"/>
<dbReference type="EMBL" id="CP091871">
    <property type="protein sequence ID" value="WEU39882.1"/>
    <property type="molecule type" value="Genomic_DNA"/>
</dbReference>